<reference evidence="3" key="1">
    <citation type="submission" date="2022-06" db="EMBL/GenBank/DDBJ databases">
        <title>Rothia sp. isolated from sandalwood seedling.</title>
        <authorList>
            <person name="Tuikhar N."/>
            <person name="Kirdat K."/>
            <person name="Thorat V."/>
            <person name="Swetha P."/>
            <person name="Padma S."/>
            <person name="Sundararaj R."/>
            <person name="Yadav A."/>
        </authorList>
    </citation>
    <scope>NUCLEOTIDE SEQUENCE</scope>
    <source>
        <strain evidence="3">AR01</strain>
    </source>
</reference>
<dbReference type="Gene3D" id="2.40.110.10">
    <property type="entry name" value="Butyryl-CoA Dehydrogenase, subunit A, domain 2"/>
    <property type="match status" value="1"/>
</dbReference>
<dbReference type="SUPFAM" id="SSF47203">
    <property type="entry name" value="Acyl-CoA dehydrogenase C-terminal domain-like"/>
    <property type="match status" value="1"/>
</dbReference>
<dbReference type="AlphaFoldDB" id="A0A9X2HBQ6"/>
<gene>
    <name evidence="3" type="ORF">NBM05_10380</name>
</gene>
<dbReference type="InterPro" id="IPR046373">
    <property type="entry name" value="Acyl-CoA_Oxase/DH_mid-dom_sf"/>
</dbReference>
<feature type="region of interest" description="Disordered" evidence="1">
    <location>
        <begin position="318"/>
        <end position="370"/>
    </location>
</feature>
<proteinExistence type="predicted"/>
<feature type="compositionally biased region" description="Low complexity" evidence="1">
    <location>
        <begin position="340"/>
        <end position="370"/>
    </location>
</feature>
<evidence type="ECO:0000256" key="1">
    <source>
        <dbReference type="SAM" id="MobiDB-lite"/>
    </source>
</evidence>
<dbReference type="Gene3D" id="1.10.540.10">
    <property type="entry name" value="Acyl-CoA dehydrogenase/oxidase, N-terminal domain"/>
    <property type="match status" value="1"/>
</dbReference>
<dbReference type="PANTHER" id="PTHR43884:SF12">
    <property type="entry name" value="ISOVALERYL-COA DEHYDROGENASE, MITOCHONDRIAL-RELATED"/>
    <property type="match status" value="1"/>
</dbReference>
<dbReference type="InterPro" id="IPR013786">
    <property type="entry name" value="AcylCoA_DH/ox_N"/>
</dbReference>
<dbReference type="InterPro" id="IPR036250">
    <property type="entry name" value="AcylCo_DH-like_C"/>
</dbReference>
<keyword evidence="4" id="KW-1185">Reference proteome</keyword>
<accession>A0A9X2HBQ6</accession>
<comment type="caution">
    <text evidence="3">The sequence shown here is derived from an EMBL/GenBank/DDBJ whole genome shotgun (WGS) entry which is preliminary data.</text>
</comment>
<dbReference type="GO" id="GO:0008470">
    <property type="term" value="F:3-methylbutanoyl-CoA dehydrogenase activity"/>
    <property type="evidence" value="ECO:0007669"/>
    <property type="project" value="TreeGrafter"/>
</dbReference>
<dbReference type="GO" id="GO:0006552">
    <property type="term" value="P:L-leucine catabolic process"/>
    <property type="evidence" value="ECO:0007669"/>
    <property type="project" value="TreeGrafter"/>
</dbReference>
<dbReference type="SUPFAM" id="SSF56645">
    <property type="entry name" value="Acyl-CoA dehydrogenase NM domain-like"/>
    <property type="match status" value="1"/>
</dbReference>
<dbReference type="Proteomes" id="UP001139502">
    <property type="component" value="Unassembled WGS sequence"/>
</dbReference>
<protein>
    <submittedName>
        <fullName evidence="3">Monooxygenase</fullName>
    </submittedName>
</protein>
<dbReference type="InterPro" id="IPR009100">
    <property type="entry name" value="AcylCoA_DH/oxidase_NM_dom_sf"/>
</dbReference>
<dbReference type="GO" id="GO:0004497">
    <property type="term" value="F:monooxygenase activity"/>
    <property type="evidence" value="ECO:0007669"/>
    <property type="project" value="UniProtKB-KW"/>
</dbReference>
<name>A0A9X2HBQ6_9MICC</name>
<evidence type="ECO:0000313" key="4">
    <source>
        <dbReference type="Proteomes" id="UP001139502"/>
    </source>
</evidence>
<dbReference type="Pfam" id="PF02771">
    <property type="entry name" value="Acyl-CoA_dh_N"/>
    <property type="match status" value="1"/>
</dbReference>
<dbReference type="GO" id="GO:0050660">
    <property type="term" value="F:flavin adenine dinucleotide binding"/>
    <property type="evidence" value="ECO:0007669"/>
    <property type="project" value="InterPro"/>
</dbReference>
<sequence length="467" mass="48945">MTDPVSIHRIRELLPVIAEGAVERERNRVLPHLEIRALAQAGLGAVRLPREDGGAGLTWEETTDLLIDLAAADSSIVQALRGHFTLVDDALETSALRRHRSPAAVAQAEHVLRFAADRGLAGNAWTEPGAGGTATTATPAERGGVAGYLLSGTKYYTTGSIFADWADVTARHAGTGEALDVVAPLTPAAGAPEGSVTISDDWSGFGQRQTGSGKAVFDEVFVPAGQVKPFAERIGYQTGLYQQFLLTVHAGIAQGVVDDLEVRVRNRTRNYSHANTELVRHDPQILQVAGELEAAAFTARTLALRTARLLDEAIDGERAGSVGSDESSVAAGGDSSVPVGGDESSAPAAGESPAPAESDESSIPAESDESSIPAAPAHILAFETATAKAQVALSAIVPRAATQLFDALSASATDTGLGLDRHWRNARTVANHNPWIYKARQLGDLLVNDRQPLLVWEVGINKGAGHA</sequence>
<keyword evidence="3" id="KW-0503">Monooxygenase</keyword>
<evidence type="ECO:0000313" key="3">
    <source>
        <dbReference type="EMBL" id="MCP3426396.1"/>
    </source>
</evidence>
<dbReference type="EMBL" id="JANAFB010000024">
    <property type="protein sequence ID" value="MCP3426396.1"/>
    <property type="molecule type" value="Genomic_DNA"/>
</dbReference>
<evidence type="ECO:0000259" key="2">
    <source>
        <dbReference type="Pfam" id="PF02771"/>
    </source>
</evidence>
<dbReference type="PANTHER" id="PTHR43884">
    <property type="entry name" value="ACYL-COA DEHYDROGENASE"/>
    <property type="match status" value="1"/>
</dbReference>
<dbReference type="Gene3D" id="1.20.140.10">
    <property type="entry name" value="Butyryl-CoA Dehydrogenase, subunit A, domain 3"/>
    <property type="match status" value="1"/>
</dbReference>
<dbReference type="RefSeq" id="WP_254167027.1">
    <property type="nucleotide sequence ID" value="NZ_JANAFB010000024.1"/>
</dbReference>
<feature type="domain" description="Acyl-CoA dehydrogenase/oxidase N-terminal" evidence="2">
    <location>
        <begin position="17"/>
        <end position="88"/>
    </location>
</feature>
<organism evidence="3 4">
    <name type="scientific">Rothia santali</name>
    <dbReference type="NCBI Taxonomy" id="2949643"/>
    <lineage>
        <taxon>Bacteria</taxon>
        <taxon>Bacillati</taxon>
        <taxon>Actinomycetota</taxon>
        <taxon>Actinomycetes</taxon>
        <taxon>Micrococcales</taxon>
        <taxon>Micrococcaceae</taxon>
        <taxon>Rothia</taxon>
    </lineage>
</organism>
<dbReference type="InterPro" id="IPR037069">
    <property type="entry name" value="AcylCoA_DH/ox_N_sf"/>
</dbReference>
<keyword evidence="3" id="KW-0560">Oxidoreductase</keyword>